<feature type="domain" description="SET" evidence="1">
    <location>
        <begin position="163"/>
        <end position="325"/>
    </location>
</feature>
<dbReference type="RefSeq" id="XP_062730836.1">
    <property type="nucleotide sequence ID" value="XM_062879677.1"/>
</dbReference>
<evidence type="ECO:0000313" key="2">
    <source>
        <dbReference type="EMBL" id="KAK4641860.1"/>
    </source>
</evidence>
<keyword evidence="3" id="KW-1185">Reference proteome</keyword>
<dbReference type="CDD" id="cd20071">
    <property type="entry name" value="SET_SMYD"/>
    <property type="match status" value="1"/>
</dbReference>
<sequence length="469" mass="52054">MESIDFPFLFSVLELTAIMFPTRSRRKGAPLLPLRFFTTWSLLASLTTTLALSTIHNPKYQCPSSPPPALTPHQLLSASCPRPIPGSLTETLFSNSSSHITPWTHAPVCELINGLTGQYCTYTNSHHGHRGFSLVTTPSRAADVASWFLDLPLPKPSDGAEGEKYKVVTIPGKGKGVIATKEIKQWEEIILDYATLVVDVGFTVEVNALRGYRLLHKAVEQMGDGGNSVMELGKSSEHAQDVVENVLRTNAFSTRVGEGDYMAVYPTVSVSLVSPTGLLNRGKKSKMLTAHPSSAYTRFIQESLQVSIAASKPISPGEEITISYLTLGKTSSERAHLLKKWGFTCSCPLCTSPPSTIAASDARRKEIAKLQDLAIRAFQANKPYQALRLTRQILPLLPKEELFPLESEQLENMSRIYFVLNDMDKAEKYARLSLEVLARQGYIKWVEGWMVGKMFRRFEEEEGPRGVRY</sequence>
<dbReference type="GeneID" id="87899159"/>
<dbReference type="InterPro" id="IPR053185">
    <property type="entry name" value="SET_domain_protein"/>
</dbReference>
<proteinExistence type="predicted"/>
<dbReference type="PANTHER" id="PTHR47332:SF6">
    <property type="entry name" value="SET DOMAIN-CONTAINING PROTEIN"/>
    <property type="match status" value="1"/>
</dbReference>
<dbReference type="InterPro" id="IPR046341">
    <property type="entry name" value="SET_dom_sf"/>
</dbReference>
<protein>
    <recommendedName>
        <fullName evidence="1">SET domain-containing protein</fullName>
    </recommendedName>
</protein>
<dbReference type="SUPFAM" id="SSF82199">
    <property type="entry name" value="SET domain"/>
    <property type="match status" value="1"/>
</dbReference>
<dbReference type="PANTHER" id="PTHR47332">
    <property type="entry name" value="SET DOMAIN-CONTAINING PROTEIN 5"/>
    <property type="match status" value="1"/>
</dbReference>
<dbReference type="Gene3D" id="1.25.40.10">
    <property type="entry name" value="Tetratricopeptide repeat domain"/>
    <property type="match status" value="1"/>
</dbReference>
<dbReference type="PROSITE" id="PS50280">
    <property type="entry name" value="SET"/>
    <property type="match status" value="1"/>
</dbReference>
<evidence type="ECO:0000313" key="3">
    <source>
        <dbReference type="Proteomes" id="UP001322138"/>
    </source>
</evidence>
<dbReference type="Gene3D" id="2.170.270.10">
    <property type="entry name" value="SET domain"/>
    <property type="match status" value="1"/>
</dbReference>
<comment type="caution">
    <text evidence="2">The sequence shown here is derived from an EMBL/GenBank/DDBJ whole genome shotgun (WGS) entry which is preliminary data.</text>
</comment>
<dbReference type="Pfam" id="PF00856">
    <property type="entry name" value="SET"/>
    <property type="match status" value="1"/>
</dbReference>
<organism evidence="2 3">
    <name type="scientific">Podospora bellae-mahoneyi</name>
    <dbReference type="NCBI Taxonomy" id="2093777"/>
    <lineage>
        <taxon>Eukaryota</taxon>
        <taxon>Fungi</taxon>
        <taxon>Dikarya</taxon>
        <taxon>Ascomycota</taxon>
        <taxon>Pezizomycotina</taxon>
        <taxon>Sordariomycetes</taxon>
        <taxon>Sordariomycetidae</taxon>
        <taxon>Sordariales</taxon>
        <taxon>Podosporaceae</taxon>
        <taxon>Podospora</taxon>
    </lineage>
</organism>
<accession>A0ABR0FFK1</accession>
<dbReference type="InterPro" id="IPR011990">
    <property type="entry name" value="TPR-like_helical_dom_sf"/>
</dbReference>
<dbReference type="InterPro" id="IPR001214">
    <property type="entry name" value="SET_dom"/>
</dbReference>
<name>A0ABR0FFK1_9PEZI</name>
<gene>
    <name evidence="2" type="ORF">QC761_504530</name>
</gene>
<dbReference type="EMBL" id="JAFFGZ010000007">
    <property type="protein sequence ID" value="KAK4641860.1"/>
    <property type="molecule type" value="Genomic_DNA"/>
</dbReference>
<dbReference type="Proteomes" id="UP001322138">
    <property type="component" value="Unassembled WGS sequence"/>
</dbReference>
<reference evidence="2 3" key="1">
    <citation type="journal article" date="2023" name="bioRxiv">
        <title>High-quality genome assemblies of four members of thePodospora anserinaspecies complex.</title>
        <authorList>
            <person name="Ament-Velasquez S.L."/>
            <person name="Vogan A.A."/>
            <person name="Wallerman O."/>
            <person name="Hartmann F."/>
            <person name="Gautier V."/>
            <person name="Silar P."/>
            <person name="Giraud T."/>
            <person name="Johannesson H."/>
        </authorList>
    </citation>
    <scope>NUCLEOTIDE SEQUENCE [LARGE SCALE GENOMIC DNA]</scope>
    <source>
        <strain evidence="2 3">CBS 112042</strain>
    </source>
</reference>
<evidence type="ECO:0000259" key="1">
    <source>
        <dbReference type="PROSITE" id="PS50280"/>
    </source>
</evidence>
<dbReference type="SUPFAM" id="SSF48452">
    <property type="entry name" value="TPR-like"/>
    <property type="match status" value="1"/>
</dbReference>